<keyword evidence="4" id="KW-1185">Reference proteome</keyword>
<organism evidence="3 4">
    <name type="scientific">Allacma fusca</name>
    <dbReference type="NCBI Taxonomy" id="39272"/>
    <lineage>
        <taxon>Eukaryota</taxon>
        <taxon>Metazoa</taxon>
        <taxon>Ecdysozoa</taxon>
        <taxon>Arthropoda</taxon>
        <taxon>Hexapoda</taxon>
        <taxon>Collembola</taxon>
        <taxon>Symphypleona</taxon>
        <taxon>Sminthuridae</taxon>
        <taxon>Allacma</taxon>
    </lineage>
</organism>
<dbReference type="PROSITE" id="PS00606">
    <property type="entry name" value="KS3_1"/>
    <property type="match status" value="1"/>
</dbReference>
<dbReference type="SMART" id="SM00825">
    <property type="entry name" value="PKS_KS"/>
    <property type="match status" value="1"/>
</dbReference>
<dbReference type="InterPro" id="IPR018201">
    <property type="entry name" value="Ketoacyl_synth_AS"/>
</dbReference>
<dbReference type="Pfam" id="PF00109">
    <property type="entry name" value="ketoacyl-synt"/>
    <property type="match status" value="1"/>
</dbReference>
<evidence type="ECO:0000256" key="1">
    <source>
        <dbReference type="ARBA" id="ARBA00022679"/>
    </source>
</evidence>
<dbReference type="Proteomes" id="UP000708208">
    <property type="component" value="Unassembled WGS sequence"/>
</dbReference>
<sequence>MLNEDQDWVISGMSGRFPESENLDIFWENLIQGKDMISENNRMRNFKHFEIPGRMGNIPFIEKFDASFFGVPGRRANTMDPKIRISLEVAFEAIVDAGLNPTSLDGARVGVFMTTTGNEAMDTWLRSKENASGNYVTGCYQSMLANRISYAFNFKGPSCVFDSACSASFSALQYAMLALKSGLCYCWWCQYKHFTIDYTVIV</sequence>
<comment type="caution">
    <text evidence="3">The sequence shown here is derived from an EMBL/GenBank/DDBJ whole genome shotgun (WGS) entry which is preliminary data.</text>
</comment>
<name>A0A8J2KAY2_9HEXA</name>
<dbReference type="PANTHER" id="PTHR43775">
    <property type="entry name" value="FATTY ACID SYNTHASE"/>
    <property type="match status" value="1"/>
</dbReference>
<dbReference type="OrthoDB" id="329835at2759"/>
<dbReference type="GO" id="GO:0006633">
    <property type="term" value="P:fatty acid biosynthetic process"/>
    <property type="evidence" value="ECO:0007669"/>
    <property type="project" value="InterPro"/>
</dbReference>
<dbReference type="EMBL" id="CAJVCH010284764">
    <property type="protein sequence ID" value="CAG7784867.1"/>
    <property type="molecule type" value="Genomic_DNA"/>
</dbReference>
<dbReference type="InterPro" id="IPR050091">
    <property type="entry name" value="PKS_NRPS_Biosynth_Enz"/>
</dbReference>
<proteinExistence type="predicted"/>
<accession>A0A8J2KAY2</accession>
<keyword evidence="1" id="KW-0808">Transferase</keyword>
<dbReference type="AlphaFoldDB" id="A0A8J2KAY2"/>
<dbReference type="PANTHER" id="PTHR43775:SF23">
    <property type="entry name" value="FATTY ACID SYNTHASE 3"/>
    <property type="match status" value="1"/>
</dbReference>
<gene>
    <name evidence="3" type="ORF">AFUS01_LOCUS23528</name>
</gene>
<evidence type="ECO:0000313" key="4">
    <source>
        <dbReference type="Proteomes" id="UP000708208"/>
    </source>
</evidence>
<dbReference type="GO" id="GO:0004312">
    <property type="term" value="F:fatty acid synthase activity"/>
    <property type="evidence" value="ECO:0007669"/>
    <property type="project" value="TreeGrafter"/>
</dbReference>
<evidence type="ECO:0000313" key="3">
    <source>
        <dbReference type="EMBL" id="CAG7784867.1"/>
    </source>
</evidence>
<dbReference type="CDD" id="cd00833">
    <property type="entry name" value="PKS"/>
    <property type="match status" value="1"/>
</dbReference>
<evidence type="ECO:0000259" key="2">
    <source>
        <dbReference type="PROSITE" id="PS52004"/>
    </source>
</evidence>
<feature type="domain" description="Ketosynthase family 3 (KS3)" evidence="2">
    <location>
        <begin position="5"/>
        <end position="202"/>
    </location>
</feature>
<protein>
    <recommendedName>
        <fullName evidence="2">Ketosynthase family 3 (KS3) domain-containing protein</fullName>
    </recommendedName>
</protein>
<reference evidence="3" key="1">
    <citation type="submission" date="2021-06" db="EMBL/GenBank/DDBJ databases">
        <authorList>
            <person name="Hodson N. C."/>
            <person name="Mongue J. A."/>
            <person name="Jaron S. K."/>
        </authorList>
    </citation>
    <scope>NUCLEOTIDE SEQUENCE</scope>
</reference>
<dbReference type="InterPro" id="IPR020841">
    <property type="entry name" value="PKS_Beta-ketoAc_synthase_dom"/>
</dbReference>
<dbReference type="PROSITE" id="PS52004">
    <property type="entry name" value="KS3_2"/>
    <property type="match status" value="1"/>
</dbReference>
<dbReference type="GO" id="GO:0004315">
    <property type="term" value="F:3-oxoacyl-[acyl-carrier-protein] synthase activity"/>
    <property type="evidence" value="ECO:0007669"/>
    <property type="project" value="InterPro"/>
</dbReference>
<dbReference type="InterPro" id="IPR014030">
    <property type="entry name" value="Ketoacyl_synth_N"/>
</dbReference>